<organism evidence="2 3">
    <name type="scientific">Paragonimus heterotremus</name>
    <dbReference type="NCBI Taxonomy" id="100268"/>
    <lineage>
        <taxon>Eukaryota</taxon>
        <taxon>Metazoa</taxon>
        <taxon>Spiralia</taxon>
        <taxon>Lophotrochozoa</taxon>
        <taxon>Platyhelminthes</taxon>
        <taxon>Trematoda</taxon>
        <taxon>Digenea</taxon>
        <taxon>Plagiorchiida</taxon>
        <taxon>Troglotremata</taxon>
        <taxon>Troglotrematidae</taxon>
        <taxon>Paragonimus</taxon>
    </lineage>
</organism>
<sequence>MGSQMSSTGQRSLSSETKNQEPLKVTRICKPIRHTEATNTNAREHSQPDRLKLLFRDQRGYRTLSEQKVTEWLSKNKQFYAIMPKDLTEIPDQIYSPLESIENEGPNDGTQSNIQKNDHSGHNATFNGNLHGSTEGYPTRKHRDKMNHYLQKSQTTRPINYGSVVLTKCDYLQSKQNKLSNKANKETRRTRESDVNRIDRSTTTADSLSTRIMNREIDPVTIKRTKHSNSRRDSHSLAQRSATIKRRREPWPLNSVLVAARKTLPGMLQNNAYIHQRIKQVDSCLEPVRSLQQTLPWKKTQNTRKQGLSSVPKREREQHRFELTPMGKDYSIQEARNQVMKYHRSTSQTATHNAPSLLKRTRKTATMWSNTEEKPTAHHFV</sequence>
<keyword evidence="3" id="KW-1185">Reference proteome</keyword>
<feature type="region of interest" description="Disordered" evidence="1">
    <location>
        <begin position="1"/>
        <end position="24"/>
    </location>
</feature>
<evidence type="ECO:0000313" key="3">
    <source>
        <dbReference type="Proteomes" id="UP000748531"/>
    </source>
</evidence>
<feature type="compositionally biased region" description="Polar residues" evidence="1">
    <location>
        <begin position="122"/>
        <end position="132"/>
    </location>
</feature>
<evidence type="ECO:0000313" key="2">
    <source>
        <dbReference type="EMBL" id="KAF5405572.1"/>
    </source>
</evidence>
<name>A0A8J4SU44_9TREM</name>
<dbReference type="OrthoDB" id="6244546at2759"/>
<reference evidence="2" key="1">
    <citation type="submission" date="2019-05" db="EMBL/GenBank/DDBJ databases">
        <title>Annotation for the trematode Paragonimus heterotremus.</title>
        <authorList>
            <person name="Choi Y.-J."/>
        </authorList>
    </citation>
    <scope>NUCLEOTIDE SEQUENCE</scope>
    <source>
        <strain evidence="2">LC</strain>
    </source>
</reference>
<protein>
    <submittedName>
        <fullName evidence="2">Uncharacterized protein</fullName>
    </submittedName>
</protein>
<feature type="compositionally biased region" description="Polar residues" evidence="1">
    <location>
        <begin position="1"/>
        <end position="17"/>
    </location>
</feature>
<comment type="caution">
    <text evidence="2">The sequence shown here is derived from an EMBL/GenBank/DDBJ whole genome shotgun (WGS) entry which is preliminary data.</text>
</comment>
<dbReference type="EMBL" id="LUCH01000281">
    <property type="protein sequence ID" value="KAF5405572.1"/>
    <property type="molecule type" value="Genomic_DNA"/>
</dbReference>
<feature type="region of interest" description="Disordered" evidence="1">
    <location>
        <begin position="99"/>
        <end position="141"/>
    </location>
</feature>
<gene>
    <name evidence="2" type="ORF">PHET_00820</name>
</gene>
<evidence type="ECO:0000256" key="1">
    <source>
        <dbReference type="SAM" id="MobiDB-lite"/>
    </source>
</evidence>
<accession>A0A8J4SU44</accession>
<proteinExistence type="predicted"/>
<dbReference type="AlphaFoldDB" id="A0A8J4SU44"/>
<dbReference type="Proteomes" id="UP000748531">
    <property type="component" value="Unassembled WGS sequence"/>
</dbReference>